<reference evidence="2" key="1">
    <citation type="submission" date="2020-09" db="EMBL/GenBank/DDBJ databases">
        <title>Desulfogranum mesoprofundum gen. nov., sp. nov., a novel mesophilic, sulfate-reducing chemolithoautotroph isolated from a deep-sea hydrothermal vent chimney in the Suiyo Seamount.</title>
        <authorList>
            <person name="Hashimoto Y."/>
            <person name="Nakagawa S."/>
        </authorList>
    </citation>
    <scope>NUCLEOTIDE SEQUENCE</scope>
    <source>
        <strain evidence="2">KT2</strain>
    </source>
</reference>
<proteinExistence type="predicted"/>
<protein>
    <recommendedName>
        <fullName evidence="1">PAC domain-containing protein</fullName>
    </recommendedName>
</protein>
<evidence type="ECO:0000313" key="3">
    <source>
        <dbReference type="Proteomes" id="UP000826725"/>
    </source>
</evidence>
<dbReference type="PROSITE" id="PS50113">
    <property type="entry name" value="PAC"/>
    <property type="match status" value="1"/>
</dbReference>
<organism evidence="2 3">
    <name type="scientific">Desulfomarina profundi</name>
    <dbReference type="NCBI Taxonomy" id="2772557"/>
    <lineage>
        <taxon>Bacteria</taxon>
        <taxon>Pseudomonadati</taxon>
        <taxon>Thermodesulfobacteriota</taxon>
        <taxon>Desulfobulbia</taxon>
        <taxon>Desulfobulbales</taxon>
        <taxon>Desulfobulbaceae</taxon>
        <taxon>Desulfomarina</taxon>
    </lineage>
</organism>
<name>A0A8D5JGF2_9BACT</name>
<dbReference type="AlphaFoldDB" id="A0A8D5JGF2"/>
<evidence type="ECO:0000259" key="1">
    <source>
        <dbReference type="PROSITE" id="PS50113"/>
    </source>
</evidence>
<dbReference type="Pfam" id="PF08448">
    <property type="entry name" value="PAS_4"/>
    <property type="match status" value="1"/>
</dbReference>
<sequence length="173" mass="19573">MSDKLKFIDKNELEAALRESEAQKQAITDGFTGVMIYFDRNHRAHWLNRTVEERYPNSRGKRCHEIFCIKTSSCKDCAYQRSIKTGRIETSTIETGLMGIDGQEVVFEITCSPVKIRPGEVSGLIVIAQNVTEQYRLEKQLRHTQKMEAIGTLAGGVAHDFNNVLTPIMGIPR</sequence>
<dbReference type="EMBL" id="AP024086">
    <property type="protein sequence ID" value="BCL60034.1"/>
    <property type="molecule type" value="Genomic_DNA"/>
</dbReference>
<accession>A0A8D5JGF2</accession>
<keyword evidence="3" id="KW-1185">Reference proteome</keyword>
<dbReference type="KEGG" id="dbk:DGMP_07270"/>
<dbReference type="InterPro" id="IPR013656">
    <property type="entry name" value="PAS_4"/>
</dbReference>
<evidence type="ECO:0000313" key="2">
    <source>
        <dbReference type="EMBL" id="BCL60034.1"/>
    </source>
</evidence>
<dbReference type="PANTHER" id="PTHR43065:SF42">
    <property type="entry name" value="TWO-COMPONENT SENSOR PPRA"/>
    <property type="match status" value="1"/>
</dbReference>
<dbReference type="RefSeq" id="WP_228856204.1">
    <property type="nucleotide sequence ID" value="NZ_AP024086.1"/>
</dbReference>
<gene>
    <name evidence="2" type="ORF">DGMP_07270</name>
</gene>
<dbReference type="InterPro" id="IPR000700">
    <property type="entry name" value="PAS-assoc_C"/>
</dbReference>
<dbReference type="PANTHER" id="PTHR43065">
    <property type="entry name" value="SENSOR HISTIDINE KINASE"/>
    <property type="match status" value="1"/>
</dbReference>
<feature type="domain" description="PAC" evidence="1">
    <location>
        <begin position="91"/>
        <end position="143"/>
    </location>
</feature>
<dbReference type="Proteomes" id="UP000826725">
    <property type="component" value="Chromosome"/>
</dbReference>